<dbReference type="PRINTS" id="PR00990">
    <property type="entry name" value="RIBOKINASE"/>
</dbReference>
<dbReference type="EMBL" id="REFY01000002">
    <property type="protein sequence ID" value="RQG91395.1"/>
    <property type="molecule type" value="Genomic_DNA"/>
</dbReference>
<keyword evidence="2 4" id="KW-0808">Transferase</keyword>
<dbReference type="GO" id="GO:0016301">
    <property type="term" value="F:kinase activity"/>
    <property type="evidence" value="ECO:0007669"/>
    <property type="project" value="UniProtKB-KW"/>
</dbReference>
<comment type="similarity">
    <text evidence="1 4">Belongs to the carbohydrate kinase PfkB family.</text>
</comment>
<dbReference type="Pfam" id="PF00294">
    <property type="entry name" value="PfkB"/>
    <property type="match status" value="1"/>
</dbReference>
<dbReference type="PROSITE" id="PS00584">
    <property type="entry name" value="PFKB_KINASES_2"/>
    <property type="match status" value="1"/>
</dbReference>
<evidence type="ECO:0000256" key="3">
    <source>
        <dbReference type="ARBA" id="ARBA00022777"/>
    </source>
</evidence>
<dbReference type="InterPro" id="IPR011611">
    <property type="entry name" value="PfkB_dom"/>
</dbReference>
<evidence type="ECO:0000256" key="4">
    <source>
        <dbReference type="RuleBase" id="RU003704"/>
    </source>
</evidence>
<dbReference type="RefSeq" id="WP_124177523.1">
    <property type="nucleotide sequence ID" value="NZ_REFY01000002.1"/>
</dbReference>
<keyword evidence="3 4" id="KW-0418">Kinase</keyword>
<dbReference type="SUPFAM" id="SSF53613">
    <property type="entry name" value="Ribokinase-like"/>
    <property type="match status" value="1"/>
</dbReference>
<evidence type="ECO:0000313" key="7">
    <source>
        <dbReference type="Proteomes" id="UP000273828"/>
    </source>
</evidence>
<keyword evidence="7" id="KW-1185">Reference proteome</keyword>
<dbReference type="InterPro" id="IPR002173">
    <property type="entry name" value="Carboh/pur_kinase_PfkB_CS"/>
</dbReference>
<dbReference type="Proteomes" id="UP000273828">
    <property type="component" value="Unassembled WGS sequence"/>
</dbReference>
<dbReference type="PANTHER" id="PTHR10584:SF166">
    <property type="entry name" value="RIBOKINASE"/>
    <property type="match status" value="1"/>
</dbReference>
<dbReference type="PANTHER" id="PTHR10584">
    <property type="entry name" value="SUGAR KINASE"/>
    <property type="match status" value="1"/>
</dbReference>
<name>A0A3N6P6H7_9EURY</name>
<gene>
    <name evidence="6" type="ORF">EA462_05330</name>
</gene>
<dbReference type="AlphaFoldDB" id="A0A3N6P6H7"/>
<sequence>MVRVVTAGHINWDVTLRVDSFPVADGEAVIRSQRQSGGGSAGNVAASLAGFGIETGLIGSVGDDDNGLLARQELEDAGVSLDRVCVVDGADTAVKYLLVDDEGEVAILGNDGVNEAIGPDDVDESGIRTAEHVHITGQRPETAAAIATAAHESDTTVSVDPGRRIADRNFTRTLEVADIVFANDRESAVLLEDHFGQSIGIDRFVVVKHGEDGAVVHAPNGSYTHAGFDVDPVDTAGAGDAFAAGFIARLLEGDDVERALEYGNACGALTASAHGARNAPSTEEISAFLGSRF</sequence>
<organism evidence="6 7">
    <name type="scientific">Natrarchaeobius halalkaliphilus</name>
    <dbReference type="NCBI Taxonomy" id="1679091"/>
    <lineage>
        <taxon>Archaea</taxon>
        <taxon>Methanobacteriati</taxon>
        <taxon>Methanobacteriota</taxon>
        <taxon>Stenosarchaea group</taxon>
        <taxon>Halobacteria</taxon>
        <taxon>Halobacteriales</taxon>
        <taxon>Natrialbaceae</taxon>
        <taxon>Natrarchaeobius</taxon>
    </lineage>
</organism>
<comment type="caution">
    <text evidence="6">The sequence shown here is derived from an EMBL/GenBank/DDBJ whole genome shotgun (WGS) entry which is preliminary data.</text>
</comment>
<evidence type="ECO:0000259" key="5">
    <source>
        <dbReference type="Pfam" id="PF00294"/>
    </source>
</evidence>
<evidence type="ECO:0000313" key="6">
    <source>
        <dbReference type="EMBL" id="RQG91395.1"/>
    </source>
</evidence>
<reference evidence="6 7" key="1">
    <citation type="submission" date="2018-10" db="EMBL/GenBank/DDBJ databases">
        <title>Natrarchaeobius chitinivorans gen. nov., sp. nov., and Natrarchaeobius haloalkaliphilus sp. nov., alkaliphilic, chitin-utilizing haloarchaea from hypersaline alkaline lakes.</title>
        <authorList>
            <person name="Sorokin D.Y."/>
            <person name="Elcheninov A.G."/>
            <person name="Kostrikina N.A."/>
            <person name="Bale N.J."/>
            <person name="Sinninghe Damste J.S."/>
            <person name="Khijniak T.V."/>
            <person name="Kublanov I.V."/>
            <person name="Toshchakov S.V."/>
        </authorList>
    </citation>
    <scope>NUCLEOTIDE SEQUENCE [LARGE SCALE GENOMIC DNA]</scope>
    <source>
        <strain evidence="6 7">AArcht-Sl</strain>
    </source>
</reference>
<evidence type="ECO:0000256" key="2">
    <source>
        <dbReference type="ARBA" id="ARBA00022679"/>
    </source>
</evidence>
<feature type="domain" description="Carbohydrate kinase PfkB" evidence="5">
    <location>
        <begin position="3"/>
        <end position="279"/>
    </location>
</feature>
<protein>
    <submittedName>
        <fullName evidence="6">Carbohydrate kinase family protein</fullName>
    </submittedName>
</protein>
<dbReference type="OrthoDB" id="26949at2157"/>
<dbReference type="InterPro" id="IPR002139">
    <property type="entry name" value="Ribo/fructo_kinase"/>
</dbReference>
<proteinExistence type="inferred from homology"/>
<dbReference type="InterPro" id="IPR029056">
    <property type="entry name" value="Ribokinase-like"/>
</dbReference>
<dbReference type="GO" id="GO:0006796">
    <property type="term" value="P:phosphate-containing compound metabolic process"/>
    <property type="evidence" value="ECO:0007669"/>
    <property type="project" value="UniProtKB-ARBA"/>
</dbReference>
<evidence type="ECO:0000256" key="1">
    <source>
        <dbReference type="ARBA" id="ARBA00010688"/>
    </source>
</evidence>
<accession>A0A3N6P6H7</accession>
<dbReference type="Gene3D" id="3.40.1190.20">
    <property type="match status" value="1"/>
</dbReference>